<feature type="signal peptide" evidence="4">
    <location>
        <begin position="1"/>
        <end position="23"/>
    </location>
</feature>
<accession>A0ABR2WSV1</accession>
<sequence length="552" mass="64046">MVKYLIIILFLALLSTTMMLLNSTKLSENGTSFLGSICTKLDASNSSTLPNPEESLHYKEIHLKNLLHMFPKDTNYLIHNWPAFLGFNNVRYMIEHAYYYAYVLNRTVVLPDRVHCRSCLHEGFCHLMGAPADDSKTMDSPAGRDGKDRWSVPIEEFIDMNRMVERSEGTVIRMQDFLRVQLYYQDLQKQQSNHTESTPSGDLDNELIEYWNPIDPVVYLSKERGITFQDCSAQNFTLAFPELTYGQTNELNKVCFEQESMDDLEPIMRQEMKPNSTSIEVYGYSEEPNYSVREFKQKIIPLSDIPKLRGFKQSFGFSVFPQQLLHVTSRYFHRFPRRPFYFTTKEGREKYDNFALNILAPPLKVIKASEHLYANLQRKLSEMGVESLEQNVTMSGSGKHVMLGSYIGFHGRRGDFIRYNWVNNLATPDAWQNAMIKMIEHVKTDKKLSVFYLASDENSSEALEKLYEHNMIRVYDLMDSEFLHEYGDLAAFGDWLALLDQRIMAKSKFFIGTWLSSVTGGVLNYRKSAGVDDTREMRNWMRDVLKEVNMAL</sequence>
<protein>
    <submittedName>
        <fullName evidence="5">Uncharacterized protein</fullName>
    </submittedName>
</protein>
<feature type="chain" id="PRO_5045520627" evidence="4">
    <location>
        <begin position="24"/>
        <end position="552"/>
    </location>
</feature>
<dbReference type="EMBL" id="JASJQH010000396">
    <property type="protein sequence ID" value="KAK9764610.1"/>
    <property type="molecule type" value="Genomic_DNA"/>
</dbReference>
<dbReference type="PANTHER" id="PTHR13398:SF0">
    <property type="entry name" value="GDP-FUCOSE PROTEIN O-FUCOSYLTRANSFERASE 2"/>
    <property type="match status" value="1"/>
</dbReference>
<keyword evidence="2" id="KW-0294">Fucose metabolism</keyword>
<dbReference type="CDD" id="cd11296">
    <property type="entry name" value="O-FucT_like"/>
    <property type="match status" value="1"/>
</dbReference>
<organism evidence="5 6">
    <name type="scientific">Basidiobolus ranarum</name>
    <dbReference type="NCBI Taxonomy" id="34480"/>
    <lineage>
        <taxon>Eukaryota</taxon>
        <taxon>Fungi</taxon>
        <taxon>Fungi incertae sedis</taxon>
        <taxon>Zoopagomycota</taxon>
        <taxon>Entomophthoromycotina</taxon>
        <taxon>Basidiobolomycetes</taxon>
        <taxon>Basidiobolales</taxon>
        <taxon>Basidiobolaceae</taxon>
        <taxon>Basidiobolus</taxon>
    </lineage>
</organism>
<keyword evidence="3" id="KW-0119">Carbohydrate metabolism</keyword>
<keyword evidence="4" id="KW-0732">Signal</keyword>
<comment type="caution">
    <text evidence="5">The sequence shown here is derived from an EMBL/GenBank/DDBJ whole genome shotgun (WGS) entry which is preliminary data.</text>
</comment>
<name>A0ABR2WSV1_9FUNG</name>
<keyword evidence="6" id="KW-1185">Reference proteome</keyword>
<proteinExistence type="predicted"/>
<evidence type="ECO:0000256" key="2">
    <source>
        <dbReference type="ARBA" id="ARBA00023253"/>
    </source>
</evidence>
<evidence type="ECO:0000256" key="1">
    <source>
        <dbReference type="ARBA" id="ARBA00022679"/>
    </source>
</evidence>
<evidence type="ECO:0000256" key="3">
    <source>
        <dbReference type="ARBA" id="ARBA00023277"/>
    </source>
</evidence>
<gene>
    <name evidence="5" type="ORF">K7432_007729</name>
</gene>
<evidence type="ECO:0000256" key="4">
    <source>
        <dbReference type="SAM" id="SignalP"/>
    </source>
</evidence>
<reference evidence="5 6" key="1">
    <citation type="submission" date="2023-04" db="EMBL/GenBank/DDBJ databases">
        <title>Genome of Basidiobolus ranarum AG-B5.</title>
        <authorList>
            <person name="Stajich J.E."/>
            <person name="Carter-House D."/>
            <person name="Gryganskyi A."/>
        </authorList>
    </citation>
    <scope>NUCLEOTIDE SEQUENCE [LARGE SCALE GENOMIC DNA]</scope>
    <source>
        <strain evidence="5 6">AG-B5</strain>
    </source>
</reference>
<evidence type="ECO:0000313" key="6">
    <source>
        <dbReference type="Proteomes" id="UP001479436"/>
    </source>
</evidence>
<dbReference type="InterPro" id="IPR045130">
    <property type="entry name" value="OFUT2-like"/>
</dbReference>
<dbReference type="PANTHER" id="PTHR13398">
    <property type="entry name" value="GDP-FUCOSE PROTEIN O-FUCOSYLTRANSFERASE 2"/>
    <property type="match status" value="1"/>
</dbReference>
<dbReference type="Gene3D" id="3.40.50.11350">
    <property type="match status" value="1"/>
</dbReference>
<evidence type="ECO:0000313" key="5">
    <source>
        <dbReference type="EMBL" id="KAK9764610.1"/>
    </source>
</evidence>
<keyword evidence="1" id="KW-0808">Transferase</keyword>
<dbReference type="Proteomes" id="UP001479436">
    <property type="component" value="Unassembled WGS sequence"/>
</dbReference>